<keyword evidence="5" id="KW-0472">Membrane</keyword>
<reference evidence="6 7" key="1">
    <citation type="submission" date="2017-09" db="EMBL/GenBank/DDBJ databases">
        <title>Large-scale bioinformatics analysis of Bacillus genomes uncovers conserved roles of natural products in bacterial physiology.</title>
        <authorList>
            <consortium name="Agbiome Team Llc"/>
            <person name="Bleich R.M."/>
            <person name="Grubbs K.J."/>
            <person name="Santa Maria K.C."/>
            <person name="Allen S.E."/>
            <person name="Farag S."/>
            <person name="Shank E.A."/>
            <person name="Bowers A."/>
        </authorList>
    </citation>
    <scope>NUCLEOTIDE SEQUENCE [LARGE SCALE GENOMIC DNA]</scope>
    <source>
        <strain evidence="6 7">AFS022681</strain>
    </source>
</reference>
<evidence type="ECO:0000256" key="1">
    <source>
        <dbReference type="ARBA" id="ARBA00004141"/>
    </source>
</evidence>
<proteinExistence type="inferred from homology"/>
<gene>
    <name evidence="6" type="ORF">CN307_09390</name>
</gene>
<evidence type="ECO:0000256" key="2">
    <source>
        <dbReference type="ARBA" id="ARBA00009773"/>
    </source>
</evidence>
<accession>A0A0J7DDW2</accession>
<dbReference type="Pfam" id="PF01594">
    <property type="entry name" value="AI-2E_transport"/>
    <property type="match status" value="1"/>
</dbReference>
<keyword evidence="3" id="KW-0812">Transmembrane</keyword>
<evidence type="ECO:0000256" key="5">
    <source>
        <dbReference type="ARBA" id="ARBA00023136"/>
    </source>
</evidence>
<comment type="caution">
    <text evidence="6">The sequence shown here is derived from an EMBL/GenBank/DDBJ whole genome shotgun (WGS) entry which is preliminary data.</text>
</comment>
<dbReference type="GO" id="GO:0016020">
    <property type="term" value="C:membrane"/>
    <property type="evidence" value="ECO:0007669"/>
    <property type="project" value="UniProtKB-SubCell"/>
</dbReference>
<dbReference type="PANTHER" id="PTHR21716:SF62">
    <property type="entry name" value="TRANSPORT PROTEIN YDBI-RELATED"/>
    <property type="match status" value="1"/>
</dbReference>
<keyword evidence="4" id="KW-1133">Transmembrane helix</keyword>
<dbReference type="RefSeq" id="WP_048560482.1">
    <property type="nucleotide sequence ID" value="NZ_NTRR01000014.1"/>
</dbReference>
<organism evidence="6 7">
    <name type="scientific">Bacillus cereus</name>
    <dbReference type="NCBI Taxonomy" id="1396"/>
    <lineage>
        <taxon>Bacteria</taxon>
        <taxon>Bacillati</taxon>
        <taxon>Bacillota</taxon>
        <taxon>Bacilli</taxon>
        <taxon>Bacillales</taxon>
        <taxon>Bacillaceae</taxon>
        <taxon>Bacillus</taxon>
        <taxon>Bacillus cereus group</taxon>
    </lineage>
</organism>
<dbReference type="GO" id="GO:0055085">
    <property type="term" value="P:transmembrane transport"/>
    <property type="evidence" value="ECO:0007669"/>
    <property type="project" value="TreeGrafter"/>
</dbReference>
<evidence type="ECO:0000313" key="7">
    <source>
        <dbReference type="Proteomes" id="UP000220032"/>
    </source>
</evidence>
<comment type="subcellular location">
    <subcellularLocation>
        <location evidence="1">Membrane</location>
        <topology evidence="1">Multi-pass membrane protein</topology>
    </subcellularLocation>
</comment>
<dbReference type="InterPro" id="IPR002549">
    <property type="entry name" value="AI-2E-like"/>
</dbReference>
<sequence length="347" mass="39677">MQIKNLFQSKGFQRFLVLVILALVLYGLQSMLNLILITFILTYLMDRFQKFISRKLDHFMPINRKIIIAFLYVMLIGGIAITLFKYLPVLTIQISQLIYQFNVFLRNPPDSELIKYAVNAVNHMELSKYVGQGVDILYKSITNVGKFGLQVLLSLILSLFFLLEKARIVAFTAKFKESRLAIFYTEIEYFGKKFARSFGKVIEAQFLIAVVNCVLSVIALWILGFPQLLGLALMIFLLGLIPVAGVIISLFPLCMIAYNIGGIMYVVYILIIVTVIHALESYVLNPKFMSQKTNLPIFYTFMVLIFSEHFLGVWGLIIGIPIFIFLLDVLDVTSDEMEKDLEKNKVK</sequence>
<evidence type="ECO:0000256" key="3">
    <source>
        <dbReference type="ARBA" id="ARBA00022692"/>
    </source>
</evidence>
<dbReference type="PANTHER" id="PTHR21716">
    <property type="entry name" value="TRANSMEMBRANE PROTEIN"/>
    <property type="match status" value="1"/>
</dbReference>
<dbReference type="Proteomes" id="UP000220032">
    <property type="component" value="Unassembled WGS sequence"/>
</dbReference>
<dbReference type="EMBL" id="NTRR01000014">
    <property type="protein sequence ID" value="PFE16493.1"/>
    <property type="molecule type" value="Genomic_DNA"/>
</dbReference>
<name>A0A0J7DDW2_BACCE</name>
<protein>
    <submittedName>
        <fullName evidence="6">AI-2E family transporter</fullName>
    </submittedName>
</protein>
<comment type="similarity">
    <text evidence="2">Belongs to the autoinducer-2 exporter (AI-2E) (TC 2.A.86) family.</text>
</comment>
<dbReference type="AlphaFoldDB" id="A0A0J7DDW2"/>
<evidence type="ECO:0000313" key="6">
    <source>
        <dbReference type="EMBL" id="PFE16493.1"/>
    </source>
</evidence>
<evidence type="ECO:0000256" key="4">
    <source>
        <dbReference type="ARBA" id="ARBA00022989"/>
    </source>
</evidence>